<organism evidence="2 3">
    <name type="scientific">Nonomuraea dietziae</name>
    <dbReference type="NCBI Taxonomy" id="65515"/>
    <lineage>
        <taxon>Bacteria</taxon>
        <taxon>Bacillati</taxon>
        <taxon>Actinomycetota</taxon>
        <taxon>Actinomycetes</taxon>
        <taxon>Streptosporangiales</taxon>
        <taxon>Streptosporangiaceae</taxon>
        <taxon>Nonomuraea</taxon>
    </lineage>
</organism>
<protein>
    <recommendedName>
        <fullName evidence="4">Secreted protein</fullName>
    </recommendedName>
</protein>
<feature type="chain" id="PRO_5030742280" description="Secreted protein" evidence="1">
    <location>
        <begin position="23"/>
        <end position="288"/>
    </location>
</feature>
<dbReference type="AlphaFoldDB" id="A0A7W5V2V3"/>
<proteinExistence type="predicted"/>
<dbReference type="Proteomes" id="UP000579945">
    <property type="component" value="Unassembled WGS sequence"/>
</dbReference>
<keyword evidence="1" id="KW-0732">Signal</keyword>
<dbReference type="GeneID" id="95391646"/>
<feature type="signal peptide" evidence="1">
    <location>
        <begin position="1"/>
        <end position="22"/>
    </location>
</feature>
<keyword evidence="3" id="KW-1185">Reference proteome</keyword>
<reference evidence="2 3" key="1">
    <citation type="submission" date="2020-08" db="EMBL/GenBank/DDBJ databases">
        <title>Sequencing the genomes of 1000 actinobacteria strains.</title>
        <authorList>
            <person name="Klenk H.-P."/>
        </authorList>
    </citation>
    <scope>NUCLEOTIDE SEQUENCE [LARGE SCALE GENOMIC DNA]</scope>
    <source>
        <strain evidence="2 3">DSM 44320</strain>
    </source>
</reference>
<dbReference type="RefSeq" id="WP_183652783.1">
    <property type="nucleotide sequence ID" value="NZ_JACIBV010000001.1"/>
</dbReference>
<dbReference type="EMBL" id="JACIBV010000001">
    <property type="protein sequence ID" value="MBB3729462.1"/>
    <property type="molecule type" value="Genomic_DNA"/>
</dbReference>
<sequence length="288" mass="30089">MRTPMIAALALALAFVAAPAQAGTSETPAVDVLVEDSGLNSPATVTAGATTFRIRSADPEGAYVGLVRIRPGHALRDVLADVERAFDHADREGALAAARRLSAEMVLYGGAAVQAGMVVDYTTVLAPGAYVVIDFKEVGRPGLADKVRRLRVLPGLPHRSPSAAAEIVLSSTAAGATRFTAPATLPSGRPVRVVNRSRQYNEAILLPVRPGTTREQVGAYITAVSEGGQAPSPFTGGPVGLVPMSPGRAAVIRADLAPGSYALVTWLRDYRTGRMHADQGTYELITVE</sequence>
<accession>A0A7W5V2V3</accession>
<evidence type="ECO:0000313" key="2">
    <source>
        <dbReference type="EMBL" id="MBB3729462.1"/>
    </source>
</evidence>
<evidence type="ECO:0000313" key="3">
    <source>
        <dbReference type="Proteomes" id="UP000579945"/>
    </source>
</evidence>
<gene>
    <name evidence="2" type="ORF">FHR33_005322</name>
</gene>
<evidence type="ECO:0008006" key="4">
    <source>
        <dbReference type="Google" id="ProtNLM"/>
    </source>
</evidence>
<comment type="caution">
    <text evidence="2">The sequence shown here is derived from an EMBL/GenBank/DDBJ whole genome shotgun (WGS) entry which is preliminary data.</text>
</comment>
<evidence type="ECO:0000256" key="1">
    <source>
        <dbReference type="SAM" id="SignalP"/>
    </source>
</evidence>
<name>A0A7W5V2V3_9ACTN</name>